<keyword evidence="3" id="KW-0732">Signal</keyword>
<dbReference type="GO" id="GO:0016020">
    <property type="term" value="C:membrane"/>
    <property type="evidence" value="ECO:0007669"/>
    <property type="project" value="UniProtKB-SubCell"/>
</dbReference>
<dbReference type="PANTHER" id="PTHR46393:SF7">
    <property type="entry name" value="COMPLEMENT C2"/>
    <property type="match status" value="1"/>
</dbReference>
<dbReference type="PROSITE" id="PS50923">
    <property type="entry name" value="SUSHI"/>
    <property type="match status" value="5"/>
</dbReference>
<organism evidence="10 11">
    <name type="scientific">Nematostella vectensis</name>
    <name type="common">Starlet sea anemone</name>
    <dbReference type="NCBI Taxonomy" id="45351"/>
    <lineage>
        <taxon>Eukaryota</taxon>
        <taxon>Metazoa</taxon>
        <taxon>Cnidaria</taxon>
        <taxon>Anthozoa</taxon>
        <taxon>Hexacorallia</taxon>
        <taxon>Actiniaria</taxon>
        <taxon>Edwardsiidae</taxon>
        <taxon>Nematostella</taxon>
    </lineage>
</organism>
<keyword evidence="4" id="KW-0677">Repeat</keyword>
<dbReference type="InterPro" id="IPR000436">
    <property type="entry name" value="Sushi_SCR_CCP_dom"/>
</dbReference>
<dbReference type="STRING" id="45351.A7RZ29"/>
<evidence type="ECO:0000256" key="6">
    <source>
        <dbReference type="ARBA" id="ARBA00023157"/>
    </source>
</evidence>
<evidence type="ECO:0000256" key="8">
    <source>
        <dbReference type="PROSITE-ProRule" id="PRU00302"/>
    </source>
</evidence>
<feature type="disulfide bond" evidence="8">
    <location>
        <begin position="181"/>
        <end position="208"/>
    </location>
</feature>
<evidence type="ECO:0000256" key="7">
    <source>
        <dbReference type="ARBA" id="ARBA00023180"/>
    </source>
</evidence>
<feature type="domain" description="Sushi" evidence="9">
    <location>
        <begin position="153"/>
        <end position="210"/>
    </location>
</feature>
<feature type="domain" description="Sushi" evidence="9">
    <location>
        <begin position="299"/>
        <end position="349"/>
    </location>
</feature>
<dbReference type="PANTHER" id="PTHR46393">
    <property type="entry name" value="SUSHI DOMAIN-CONTAINING PROTEIN"/>
    <property type="match status" value="1"/>
</dbReference>
<keyword evidence="5" id="KW-0472">Membrane</keyword>
<dbReference type="FunFam" id="2.10.70.10:FF:000011">
    <property type="entry name" value="CUB and sushi domain-containing protein 3 isoform A"/>
    <property type="match status" value="2"/>
</dbReference>
<proteinExistence type="predicted"/>
<comment type="caution">
    <text evidence="8">Lacks conserved residue(s) required for the propagation of feature annotation.</text>
</comment>
<dbReference type="SMART" id="SM00032">
    <property type="entry name" value="CCP"/>
    <property type="match status" value="5"/>
</dbReference>
<dbReference type="Proteomes" id="UP000001593">
    <property type="component" value="Unassembled WGS sequence"/>
</dbReference>
<feature type="domain" description="Sushi" evidence="9">
    <location>
        <begin position="95"/>
        <end position="152"/>
    </location>
</feature>
<dbReference type="SUPFAM" id="SSF57535">
    <property type="entry name" value="Complement control module/SCR domain"/>
    <property type="match status" value="7"/>
</dbReference>
<keyword evidence="6 8" id="KW-1015">Disulfide bond</keyword>
<dbReference type="OMA" id="CTPVTQV"/>
<feature type="domain" description="Sushi" evidence="9">
    <location>
        <begin position="33"/>
        <end position="94"/>
    </location>
</feature>
<keyword evidence="11" id="KW-1185">Reference proteome</keyword>
<dbReference type="Pfam" id="PF00084">
    <property type="entry name" value="Sushi"/>
    <property type="match status" value="6"/>
</dbReference>
<evidence type="ECO:0000256" key="3">
    <source>
        <dbReference type="ARBA" id="ARBA00022729"/>
    </source>
</evidence>
<dbReference type="InParanoid" id="A7RZ29"/>
<evidence type="ECO:0000259" key="9">
    <source>
        <dbReference type="PROSITE" id="PS50923"/>
    </source>
</evidence>
<evidence type="ECO:0000256" key="1">
    <source>
        <dbReference type="ARBA" id="ARBA00004370"/>
    </source>
</evidence>
<name>A7RZ29_NEMVE</name>
<keyword evidence="2 8" id="KW-0768">Sushi</keyword>
<dbReference type="eggNOG" id="KOG4297">
    <property type="taxonomic scope" value="Eukaryota"/>
</dbReference>
<keyword evidence="7" id="KW-0325">Glycoprotein</keyword>
<evidence type="ECO:0000256" key="4">
    <source>
        <dbReference type="ARBA" id="ARBA00022737"/>
    </source>
</evidence>
<dbReference type="HOGENOM" id="CLU_020107_5_1_1"/>
<evidence type="ECO:0000256" key="5">
    <source>
        <dbReference type="ARBA" id="ARBA00023136"/>
    </source>
</evidence>
<dbReference type="CDD" id="cd00033">
    <property type="entry name" value="CCP"/>
    <property type="match status" value="6"/>
</dbReference>
<dbReference type="AlphaFoldDB" id="A7RZ29"/>
<comment type="subcellular location">
    <subcellularLocation>
        <location evidence="1">Membrane</location>
    </subcellularLocation>
</comment>
<feature type="domain" description="Sushi" evidence="9">
    <location>
        <begin position="211"/>
        <end position="270"/>
    </location>
</feature>
<accession>A7RZ29</accession>
<feature type="non-terminal residue" evidence="10">
    <location>
        <position position="359"/>
    </location>
</feature>
<evidence type="ECO:0000313" key="10">
    <source>
        <dbReference type="EMBL" id="EDO43337.1"/>
    </source>
</evidence>
<feature type="disulfide bond" evidence="8">
    <location>
        <begin position="123"/>
        <end position="150"/>
    </location>
</feature>
<feature type="disulfide bond" evidence="8">
    <location>
        <begin position="65"/>
        <end position="92"/>
    </location>
</feature>
<sequence length="359" mass="39706">TYSCTQPYQRRGPETRTCRGIGKWDGKKTRCRKFCKDPGDIPYGNRDKGRSDSSHRVGTSIRYWCFPGTQLVGSAVITCMKSGDWSDKTPNCSPKSCGDPGTPANGRRSGQVYTFKSKVFFSCDRGHIRVGPAFRQCQSNQKWSGVTPTCQPKSCGDPGTPANGGRSGQVYTFKSKVFFSCDRGHIRVGPAFRQCQSNQKWSGVTPTCQPVDCGSLPTPKNGAKTEETKTTYQGRVSFRCVKKGHELKGSRVRVCQEDGRWDGTFTKCDPVECDDPGTPRFGGRNPDKDKYIYGDTVTYECKKNFTMRSNYEHGQSVSFGCNKGFQLKGASAIVCNSGNWNDTIPTCEGMPSLFTNRIP</sequence>
<dbReference type="Gene3D" id="2.10.70.10">
    <property type="entry name" value="Complement Module, domain 1"/>
    <property type="match status" value="7"/>
</dbReference>
<dbReference type="EMBL" id="DS469555">
    <property type="protein sequence ID" value="EDO43337.1"/>
    <property type="molecule type" value="Genomic_DNA"/>
</dbReference>
<reference evidence="10 11" key="1">
    <citation type="journal article" date="2007" name="Science">
        <title>Sea anemone genome reveals ancestral eumetazoan gene repertoire and genomic organization.</title>
        <authorList>
            <person name="Putnam N.H."/>
            <person name="Srivastava M."/>
            <person name="Hellsten U."/>
            <person name="Dirks B."/>
            <person name="Chapman J."/>
            <person name="Salamov A."/>
            <person name="Terry A."/>
            <person name="Shapiro H."/>
            <person name="Lindquist E."/>
            <person name="Kapitonov V.V."/>
            <person name="Jurka J."/>
            <person name="Genikhovich G."/>
            <person name="Grigoriev I.V."/>
            <person name="Lucas S.M."/>
            <person name="Steele R.E."/>
            <person name="Finnerty J.R."/>
            <person name="Technau U."/>
            <person name="Martindale M.Q."/>
            <person name="Rokhsar D.S."/>
        </authorList>
    </citation>
    <scope>NUCLEOTIDE SEQUENCE [LARGE SCALE GENOMIC DNA]</scope>
    <source>
        <strain evidence="11">CH2 X CH6</strain>
    </source>
</reference>
<evidence type="ECO:0000313" key="11">
    <source>
        <dbReference type="Proteomes" id="UP000001593"/>
    </source>
</evidence>
<dbReference type="InterPro" id="IPR035976">
    <property type="entry name" value="Sushi/SCR/CCP_sf"/>
</dbReference>
<gene>
    <name evidence="10" type="ORF">NEMVEDRAFT_v1g98279</name>
</gene>
<protein>
    <recommendedName>
        <fullName evidence="9">Sushi domain-containing protein</fullName>
    </recommendedName>
</protein>
<evidence type="ECO:0000256" key="2">
    <source>
        <dbReference type="ARBA" id="ARBA00022659"/>
    </source>
</evidence>